<proteinExistence type="predicted"/>
<reference evidence="4" key="1">
    <citation type="journal article" date="2017" name="Nat. Ecol. Evol.">
        <title>Genome expansion and lineage-specific genetic innovations in the forest pathogenic fungi Armillaria.</title>
        <authorList>
            <person name="Sipos G."/>
            <person name="Prasanna A.N."/>
            <person name="Walter M.C."/>
            <person name="O'Connor E."/>
            <person name="Balint B."/>
            <person name="Krizsan K."/>
            <person name="Kiss B."/>
            <person name="Hess J."/>
            <person name="Varga T."/>
            <person name="Slot J."/>
            <person name="Riley R."/>
            <person name="Boka B."/>
            <person name="Rigling D."/>
            <person name="Barry K."/>
            <person name="Lee J."/>
            <person name="Mihaltcheva S."/>
            <person name="LaButti K."/>
            <person name="Lipzen A."/>
            <person name="Waldron R."/>
            <person name="Moloney N.M."/>
            <person name="Sperisen C."/>
            <person name="Kredics L."/>
            <person name="Vagvoelgyi C."/>
            <person name="Patrignani A."/>
            <person name="Fitzpatrick D."/>
            <person name="Nagy I."/>
            <person name="Doyle S."/>
            <person name="Anderson J.B."/>
            <person name="Grigoriev I.V."/>
            <person name="Gueldener U."/>
            <person name="Muensterkoetter M."/>
            <person name="Nagy L.G."/>
        </authorList>
    </citation>
    <scope>NUCLEOTIDE SEQUENCE [LARGE SCALE GENOMIC DNA]</scope>
    <source>
        <strain evidence="4">Ar21-2</strain>
    </source>
</reference>
<organism evidence="3 4">
    <name type="scientific">Armillaria gallica</name>
    <name type="common">Bulbous honey fungus</name>
    <name type="synonym">Armillaria bulbosa</name>
    <dbReference type="NCBI Taxonomy" id="47427"/>
    <lineage>
        <taxon>Eukaryota</taxon>
        <taxon>Fungi</taxon>
        <taxon>Dikarya</taxon>
        <taxon>Basidiomycota</taxon>
        <taxon>Agaricomycotina</taxon>
        <taxon>Agaricomycetes</taxon>
        <taxon>Agaricomycetidae</taxon>
        <taxon>Agaricales</taxon>
        <taxon>Marasmiineae</taxon>
        <taxon>Physalacriaceae</taxon>
        <taxon>Armillaria</taxon>
    </lineage>
</organism>
<name>A0A2H3CAG6_ARMGA</name>
<keyword evidence="4" id="KW-1185">Reference proteome</keyword>
<keyword evidence="1" id="KW-0812">Transmembrane</keyword>
<dbReference type="InParanoid" id="A0A2H3CAG6"/>
<feature type="transmembrane region" description="Helical" evidence="1">
    <location>
        <begin position="392"/>
        <end position="412"/>
    </location>
</feature>
<feature type="transmembrane region" description="Helical" evidence="1">
    <location>
        <begin position="324"/>
        <end position="348"/>
    </location>
</feature>
<feature type="transmembrane region" description="Helical" evidence="1">
    <location>
        <begin position="210"/>
        <end position="227"/>
    </location>
</feature>
<dbReference type="PANTHER" id="PTHR40465:SF1">
    <property type="entry name" value="DUF6534 DOMAIN-CONTAINING PROTEIN"/>
    <property type="match status" value="1"/>
</dbReference>
<evidence type="ECO:0000313" key="3">
    <source>
        <dbReference type="EMBL" id="PBK80075.1"/>
    </source>
</evidence>
<feature type="domain" description="DUF6534" evidence="2">
    <location>
        <begin position="333"/>
        <end position="416"/>
    </location>
</feature>
<dbReference type="OMA" id="RMHIIET"/>
<dbReference type="EMBL" id="KZ293753">
    <property type="protein sequence ID" value="PBK80075.1"/>
    <property type="molecule type" value="Genomic_DNA"/>
</dbReference>
<evidence type="ECO:0000256" key="1">
    <source>
        <dbReference type="SAM" id="Phobius"/>
    </source>
</evidence>
<accession>A0A2H3CAG6</accession>
<dbReference type="Proteomes" id="UP000217790">
    <property type="component" value="Unassembled WGS sequence"/>
</dbReference>
<protein>
    <recommendedName>
        <fullName evidence="2">DUF6534 domain-containing protein</fullName>
    </recommendedName>
</protein>
<evidence type="ECO:0000259" key="2">
    <source>
        <dbReference type="Pfam" id="PF20152"/>
    </source>
</evidence>
<feature type="transmembrane region" description="Helical" evidence="1">
    <location>
        <begin position="258"/>
        <end position="277"/>
    </location>
</feature>
<sequence>MDLASEPVAVCHCGQFWCSQRCLGMSFRMHIIETPSLEHKFVDYYPRLDEGITFPDPGNNCIRGLIFHQYRAAPQVIPLKFVFRRNDDGEIADCIPQVNGFFPPPQLAYRRVGGRGSDPPFELWYYKNQMQLAVECPNSANDTIVNLSYSLELNKLWYGSVVAVMLEKTESRKRYTNEMSFATAPSLGMTFGSVYIGTTIAAIYPDDGWIYRYSVAILWFLDALHVAFSTHASYYYLVDLFGNYLALPHIVWSFKLQILLSKAIIIGGQAVYAVRLWKLGRHFHRILPWFVFLNVVAASCTAVFVVYDVYMIPDFSSTFSIRGAIYAVFAVTALSDFIIAFLMCYYLHKGRKVSPFSTTSAMLLGLMRLIVISAFAMGACEVLILIMPDSLIFLAIDFVLQKFYINSLLVMLNSRKERKTRPSDERSVMTAIRFTPSGSGVETGDVNINVPMPSALFLDGAKENISYHV</sequence>
<gene>
    <name evidence="3" type="ORF">ARMGADRAFT_1092547</name>
</gene>
<keyword evidence="1" id="KW-1133">Transmembrane helix</keyword>
<feature type="transmembrane region" description="Helical" evidence="1">
    <location>
        <begin position="181"/>
        <end position="204"/>
    </location>
</feature>
<dbReference type="AlphaFoldDB" id="A0A2H3CAG6"/>
<keyword evidence="1" id="KW-0472">Membrane</keyword>
<dbReference type="Pfam" id="PF20152">
    <property type="entry name" value="DUF6534"/>
    <property type="match status" value="1"/>
</dbReference>
<feature type="transmembrane region" description="Helical" evidence="1">
    <location>
        <begin position="289"/>
        <end position="312"/>
    </location>
</feature>
<dbReference type="PANTHER" id="PTHR40465">
    <property type="entry name" value="CHROMOSOME 1, WHOLE GENOME SHOTGUN SEQUENCE"/>
    <property type="match status" value="1"/>
</dbReference>
<dbReference type="InterPro" id="IPR045339">
    <property type="entry name" value="DUF6534"/>
</dbReference>
<dbReference type="OrthoDB" id="2885537at2759"/>
<evidence type="ECO:0000313" key="4">
    <source>
        <dbReference type="Proteomes" id="UP000217790"/>
    </source>
</evidence>
<feature type="transmembrane region" description="Helical" evidence="1">
    <location>
        <begin position="360"/>
        <end position="386"/>
    </location>
</feature>
<dbReference type="STRING" id="47427.A0A2H3CAG6"/>